<dbReference type="SMART" id="SM00364">
    <property type="entry name" value="LRR_BAC"/>
    <property type="match status" value="4"/>
</dbReference>
<evidence type="ECO:0000256" key="3">
    <source>
        <dbReference type="SAM" id="SignalP"/>
    </source>
</evidence>
<dbReference type="Gene3D" id="3.80.10.10">
    <property type="entry name" value="Ribonuclease Inhibitor"/>
    <property type="match status" value="2"/>
</dbReference>
<feature type="signal peptide" evidence="3">
    <location>
        <begin position="1"/>
        <end position="17"/>
    </location>
</feature>
<dbReference type="PROSITE" id="PS51450">
    <property type="entry name" value="LRR"/>
    <property type="match status" value="1"/>
</dbReference>
<gene>
    <name evidence="4" type="ORF">A2519_03280</name>
</gene>
<keyword evidence="3" id="KW-0732">Signal</keyword>
<reference evidence="4 5" key="1">
    <citation type="journal article" date="2016" name="Nat. Commun.">
        <title>Thousands of microbial genomes shed light on interconnected biogeochemical processes in an aquifer system.</title>
        <authorList>
            <person name="Anantharaman K."/>
            <person name="Brown C.T."/>
            <person name="Hug L.A."/>
            <person name="Sharon I."/>
            <person name="Castelle C.J."/>
            <person name="Probst A.J."/>
            <person name="Thomas B.C."/>
            <person name="Singh A."/>
            <person name="Wilkins M.J."/>
            <person name="Karaoz U."/>
            <person name="Brodie E.L."/>
            <person name="Williams K.H."/>
            <person name="Hubbard S.S."/>
            <person name="Banfield J.F."/>
        </authorList>
    </citation>
    <scope>NUCLEOTIDE SEQUENCE [LARGE SCALE GENOMIC DNA]</scope>
</reference>
<dbReference type="Pfam" id="PF12799">
    <property type="entry name" value="LRR_4"/>
    <property type="match status" value="1"/>
</dbReference>
<dbReference type="InterPro" id="IPR050216">
    <property type="entry name" value="LRR_domain-containing"/>
</dbReference>
<dbReference type="PRINTS" id="PR00019">
    <property type="entry name" value="LEURICHRPT"/>
</dbReference>
<dbReference type="Proteomes" id="UP000179243">
    <property type="component" value="Unassembled WGS sequence"/>
</dbReference>
<keyword evidence="1" id="KW-0433">Leucine-rich repeat</keyword>
<dbReference type="AlphaFoldDB" id="A0A1F7FFQ9"/>
<proteinExistence type="predicted"/>
<dbReference type="InterPro" id="IPR025875">
    <property type="entry name" value="Leu-rich_rpt_4"/>
</dbReference>
<feature type="chain" id="PRO_5009528651" description="Secretion system C-terminal sorting domain-containing protein" evidence="3">
    <location>
        <begin position="18"/>
        <end position="444"/>
    </location>
</feature>
<dbReference type="InterPro" id="IPR032675">
    <property type="entry name" value="LRR_dom_sf"/>
</dbReference>
<dbReference type="InterPro" id="IPR001611">
    <property type="entry name" value="Leu-rich_rpt"/>
</dbReference>
<dbReference type="EMBL" id="MFYX01000056">
    <property type="protein sequence ID" value="OGK05431.1"/>
    <property type="molecule type" value="Genomic_DNA"/>
</dbReference>
<dbReference type="Pfam" id="PF00560">
    <property type="entry name" value="LRR_1"/>
    <property type="match status" value="2"/>
</dbReference>
<dbReference type="PANTHER" id="PTHR48051">
    <property type="match status" value="1"/>
</dbReference>
<dbReference type="InterPro" id="IPR003591">
    <property type="entry name" value="Leu-rich_rpt_typical-subtyp"/>
</dbReference>
<dbReference type="SUPFAM" id="SSF52058">
    <property type="entry name" value="L domain-like"/>
    <property type="match status" value="1"/>
</dbReference>
<evidence type="ECO:0000313" key="4">
    <source>
        <dbReference type="EMBL" id="OGK05431.1"/>
    </source>
</evidence>
<evidence type="ECO:0000256" key="1">
    <source>
        <dbReference type="ARBA" id="ARBA00022614"/>
    </source>
</evidence>
<organism evidence="4 5">
    <name type="scientific">Candidatus Raymondbacteria bacterium RIFOXYD12_FULL_49_13</name>
    <dbReference type="NCBI Taxonomy" id="1817890"/>
    <lineage>
        <taxon>Bacteria</taxon>
        <taxon>Raymondiibacteriota</taxon>
    </lineage>
</organism>
<comment type="caution">
    <text evidence="4">The sequence shown here is derived from an EMBL/GenBank/DDBJ whole genome shotgun (WGS) entry which is preliminary data.</text>
</comment>
<dbReference type="GO" id="GO:0005737">
    <property type="term" value="C:cytoplasm"/>
    <property type="evidence" value="ECO:0007669"/>
    <property type="project" value="TreeGrafter"/>
</dbReference>
<accession>A0A1F7FFQ9</accession>
<dbReference type="SMART" id="SM00369">
    <property type="entry name" value="LRR_TYP"/>
    <property type="match status" value="6"/>
</dbReference>
<dbReference type="PANTHER" id="PTHR48051:SF46">
    <property type="entry name" value="LEUCINE RICH REPEAT-CONTAINING DOMAIN PROTEIN"/>
    <property type="match status" value="1"/>
</dbReference>
<evidence type="ECO:0000256" key="2">
    <source>
        <dbReference type="ARBA" id="ARBA00022737"/>
    </source>
</evidence>
<dbReference type="NCBIfam" id="TIGR04183">
    <property type="entry name" value="Por_Secre_tail"/>
    <property type="match status" value="1"/>
</dbReference>
<dbReference type="InterPro" id="IPR026444">
    <property type="entry name" value="Secre_tail"/>
</dbReference>
<name>A0A1F7FFQ9_UNCRA</name>
<keyword evidence="2" id="KW-0677">Repeat</keyword>
<protein>
    <recommendedName>
        <fullName evidence="6">Secretion system C-terminal sorting domain-containing protein</fullName>
    </recommendedName>
</protein>
<evidence type="ECO:0000313" key="5">
    <source>
        <dbReference type="Proteomes" id="UP000179243"/>
    </source>
</evidence>
<sequence>MKKVLLVVAAAVTFVSAQTYTNDSLAVRAILAANGLSFLTVDNVTATSGSRIVRLNLSDLNLSSLTFPAATADLTALEWVNLDNNFMGSFPTGIEVLTWLDTLLFANNILGSVSSALGSLSSLKYLDLSTNQLSTLSSSIGGCTDLVGLRLNGNMLSSLPEELWSLTSLQYLDLSDNDLGTLSASLGNFTQLKKFLVSNSSLFALPDELSSCTVLEELNVNENALSAIDPVSSLTALTTLSCANNAITALPNLGGLTLLDYIDCSNNQIAAVPASIGSTALSRMNMSDNLITTLPDEINALAPVYLCDFAGNKLCSLSCEAKTWLDNFDYDWESSQDTSGCPTCTGIEQNAAAGKEGILVAPNPFNPAVVISIEKIFAGTGRDQSLHTIYIVIYDIHGRMITDLSNHVINGIVTWDASTQPAGVYVIRARINGKTHIARAMLVK</sequence>
<evidence type="ECO:0008006" key="6">
    <source>
        <dbReference type="Google" id="ProtNLM"/>
    </source>
</evidence>